<dbReference type="GO" id="GO:0010468">
    <property type="term" value="P:regulation of gene expression"/>
    <property type="evidence" value="ECO:0007669"/>
    <property type="project" value="TreeGrafter"/>
</dbReference>
<evidence type="ECO:0000256" key="9">
    <source>
        <dbReference type="ARBA" id="ARBA00022722"/>
    </source>
</evidence>
<feature type="domain" description="DRBM" evidence="18">
    <location>
        <begin position="164"/>
        <end position="233"/>
    </location>
</feature>
<dbReference type="GO" id="GO:0006364">
    <property type="term" value="P:rRNA processing"/>
    <property type="evidence" value="ECO:0007669"/>
    <property type="project" value="UniProtKB-UniRule"/>
</dbReference>
<dbReference type="AlphaFoldDB" id="A0AB74TVF8"/>
<evidence type="ECO:0000256" key="10">
    <source>
        <dbReference type="ARBA" id="ARBA00022723"/>
    </source>
</evidence>
<dbReference type="Pfam" id="PF14622">
    <property type="entry name" value="Ribonucleas_3_3"/>
    <property type="match status" value="1"/>
</dbReference>
<gene>
    <name evidence="17 20" type="primary">rnc</name>
    <name evidence="20" type="ORF">VUQ09_04095</name>
</gene>
<evidence type="ECO:0000256" key="12">
    <source>
        <dbReference type="ARBA" id="ARBA00022759"/>
    </source>
</evidence>
<dbReference type="NCBIfam" id="TIGR02191">
    <property type="entry name" value="RNaseIII"/>
    <property type="match status" value="1"/>
</dbReference>
<dbReference type="GO" id="GO:0006397">
    <property type="term" value="P:mRNA processing"/>
    <property type="evidence" value="ECO:0007669"/>
    <property type="project" value="UniProtKB-UniRule"/>
</dbReference>
<comment type="function">
    <text evidence="16">Digests double-stranded RNA. Involved in the processing of primary rRNA transcript to yield the immediate precursors to the large and small rRNAs (23S and 16S). Also processes some mRNAs, and tRNAs when they are encoded in the rRNA operon.</text>
</comment>
<dbReference type="PROSITE" id="PS50137">
    <property type="entry name" value="DS_RBD"/>
    <property type="match status" value="1"/>
</dbReference>
<reference evidence="20" key="1">
    <citation type="submission" date="2023-12" db="EMBL/GenBank/DDBJ databases">
        <title>Dolosigranulum savutii sp. nov. isolated from human upper respiratory samples collected in Botswana.</title>
        <authorList>
            <person name="Kelly M.S."/>
        </authorList>
    </citation>
    <scope>NUCLEOTIDE SEQUENCE</scope>
    <source>
        <strain evidence="20">MSK312</strain>
    </source>
</reference>
<dbReference type="Pfam" id="PF00035">
    <property type="entry name" value="dsrm"/>
    <property type="match status" value="1"/>
</dbReference>
<comment type="catalytic activity">
    <reaction evidence="1 17">
        <text>Endonucleolytic cleavage to 5'-phosphomonoester.</text>
        <dbReference type="EC" id="3.1.26.3"/>
    </reaction>
</comment>
<evidence type="ECO:0000256" key="1">
    <source>
        <dbReference type="ARBA" id="ARBA00000109"/>
    </source>
</evidence>
<evidence type="ECO:0000259" key="19">
    <source>
        <dbReference type="PROSITE" id="PS50142"/>
    </source>
</evidence>
<feature type="domain" description="RNase III" evidence="19">
    <location>
        <begin position="6"/>
        <end position="138"/>
    </location>
</feature>
<organism evidence="20">
    <name type="scientific">Dolosigranulum savutiense</name>
    <dbReference type="NCBI Taxonomy" id="3110288"/>
    <lineage>
        <taxon>Bacteria</taxon>
        <taxon>Bacillati</taxon>
        <taxon>Bacillota</taxon>
        <taxon>Bacilli</taxon>
        <taxon>Lactobacillales</taxon>
        <taxon>Carnobacteriaceae</taxon>
        <taxon>Dolosigranulum</taxon>
    </lineage>
</organism>
<feature type="binding site" evidence="17">
    <location>
        <position position="51"/>
    </location>
    <ligand>
        <name>Mg(2+)</name>
        <dbReference type="ChEBI" id="CHEBI:18420"/>
    </ligand>
</feature>
<evidence type="ECO:0000256" key="17">
    <source>
        <dbReference type="HAMAP-Rule" id="MF_00104"/>
    </source>
</evidence>
<evidence type="ECO:0000256" key="14">
    <source>
        <dbReference type="ARBA" id="ARBA00022842"/>
    </source>
</evidence>
<keyword evidence="13 17" id="KW-0378">Hydrolase</keyword>
<evidence type="ECO:0000256" key="16">
    <source>
        <dbReference type="ARBA" id="ARBA00053741"/>
    </source>
</evidence>
<proteinExistence type="inferred from homology"/>
<evidence type="ECO:0000256" key="7">
    <source>
        <dbReference type="ARBA" id="ARBA00022664"/>
    </source>
</evidence>
<dbReference type="GO" id="GO:0003725">
    <property type="term" value="F:double-stranded RNA binding"/>
    <property type="evidence" value="ECO:0007669"/>
    <property type="project" value="TreeGrafter"/>
</dbReference>
<keyword evidence="8 17" id="KW-0819">tRNA processing</keyword>
<keyword evidence="12 17" id="KW-0255">Endonuclease</keyword>
<dbReference type="GO" id="GO:0019843">
    <property type="term" value="F:rRNA binding"/>
    <property type="evidence" value="ECO:0007669"/>
    <property type="project" value="UniProtKB-KW"/>
</dbReference>
<evidence type="ECO:0000256" key="3">
    <source>
        <dbReference type="ARBA" id="ARBA00010183"/>
    </source>
</evidence>
<comment type="subunit">
    <text evidence="4 17">Homodimer.</text>
</comment>
<dbReference type="GO" id="GO:0008033">
    <property type="term" value="P:tRNA processing"/>
    <property type="evidence" value="ECO:0007669"/>
    <property type="project" value="UniProtKB-KW"/>
</dbReference>
<sequence length="233" mass="26525">MMNALKQHIKDNFNIEFNDERILIEAFTHASYANDHRHLVSEPIKNLERLEFLGDAVIELFVSDYLFNQFKELPEGQLTRLRASIVRAESLAELATECQLAQFIRLGKGEEKMGGRQRPALLCDVFEAFVGAIYQDQGVESVRRFLRQVMFSKVEQNSFSYDTDYKTALQEFMQQSGVVNIEYTVLETSGPDHDREFTVEVSIEGDYHGVGMGKSKKLAEQKAAKQALEALSS</sequence>
<evidence type="ECO:0000256" key="6">
    <source>
        <dbReference type="ARBA" id="ARBA00022552"/>
    </source>
</evidence>
<dbReference type="InterPro" id="IPR036389">
    <property type="entry name" value="RNase_III_sf"/>
</dbReference>
<protein>
    <recommendedName>
        <fullName evidence="17">Ribonuclease 3</fullName>
        <ecNumber evidence="17">3.1.26.3</ecNumber>
    </recommendedName>
    <alternativeName>
        <fullName evidence="17">Ribonuclease III</fullName>
        <shortName evidence="17">RNase III</shortName>
    </alternativeName>
</protein>
<dbReference type="SUPFAM" id="SSF54768">
    <property type="entry name" value="dsRNA-binding domain-like"/>
    <property type="match status" value="1"/>
</dbReference>
<comment type="subcellular location">
    <subcellularLocation>
        <location evidence="2 17">Cytoplasm</location>
    </subcellularLocation>
</comment>
<keyword evidence="5 17" id="KW-0963">Cytoplasm</keyword>
<dbReference type="SMART" id="SM00535">
    <property type="entry name" value="RIBOc"/>
    <property type="match status" value="1"/>
</dbReference>
<dbReference type="SUPFAM" id="SSF69065">
    <property type="entry name" value="RNase III domain-like"/>
    <property type="match status" value="1"/>
</dbReference>
<dbReference type="InterPro" id="IPR011907">
    <property type="entry name" value="RNase_III"/>
</dbReference>
<dbReference type="PANTHER" id="PTHR11207">
    <property type="entry name" value="RIBONUCLEASE III"/>
    <property type="match status" value="1"/>
</dbReference>
<keyword evidence="6 17" id="KW-0698">rRNA processing</keyword>
<keyword evidence="9 17" id="KW-0540">Nuclease</keyword>
<comment type="function">
    <text evidence="17">Digests double-stranded RNA. Involved in the processing of primary rRNA transcript to yield the immediate precursors to the large and small rRNAs (23S and 16S). Processes some mRNAs, and tRNAs when they are encoded in the rRNA operon. Processes pre-crRNA and tracrRNA of type II CRISPR loci if present in the organism.</text>
</comment>
<dbReference type="EC" id="3.1.26.3" evidence="17"/>
<dbReference type="CDD" id="cd00593">
    <property type="entry name" value="RIBOc"/>
    <property type="match status" value="1"/>
</dbReference>
<evidence type="ECO:0000259" key="18">
    <source>
        <dbReference type="PROSITE" id="PS50137"/>
    </source>
</evidence>
<accession>A0AB74TVF8</accession>
<dbReference type="PANTHER" id="PTHR11207:SF0">
    <property type="entry name" value="RIBONUCLEASE 3"/>
    <property type="match status" value="1"/>
</dbReference>
<dbReference type="InterPro" id="IPR000999">
    <property type="entry name" value="RNase_III_dom"/>
</dbReference>
<feature type="active site" evidence="17">
    <location>
        <position position="127"/>
    </location>
</feature>
<evidence type="ECO:0000256" key="2">
    <source>
        <dbReference type="ARBA" id="ARBA00004496"/>
    </source>
</evidence>
<evidence type="ECO:0000256" key="4">
    <source>
        <dbReference type="ARBA" id="ARBA00011738"/>
    </source>
</evidence>
<dbReference type="PROSITE" id="PS50142">
    <property type="entry name" value="RNASE_3_2"/>
    <property type="match status" value="1"/>
</dbReference>
<dbReference type="GO" id="GO:0046872">
    <property type="term" value="F:metal ion binding"/>
    <property type="evidence" value="ECO:0007669"/>
    <property type="project" value="UniProtKB-KW"/>
</dbReference>
<dbReference type="Gene3D" id="3.30.160.20">
    <property type="match status" value="1"/>
</dbReference>
<keyword evidence="7 17" id="KW-0507">mRNA processing</keyword>
<name>A0AB74TVF8_9LACT</name>
<dbReference type="InterPro" id="IPR014720">
    <property type="entry name" value="dsRBD_dom"/>
</dbReference>
<evidence type="ECO:0000256" key="8">
    <source>
        <dbReference type="ARBA" id="ARBA00022694"/>
    </source>
</evidence>
<dbReference type="GO" id="GO:0042802">
    <property type="term" value="F:identical protein binding"/>
    <property type="evidence" value="ECO:0007669"/>
    <property type="project" value="UniProtKB-ARBA"/>
</dbReference>
<evidence type="ECO:0000256" key="5">
    <source>
        <dbReference type="ARBA" id="ARBA00022490"/>
    </source>
</evidence>
<dbReference type="GO" id="GO:0004525">
    <property type="term" value="F:ribonuclease III activity"/>
    <property type="evidence" value="ECO:0007669"/>
    <property type="project" value="UniProtKB-UniRule"/>
</dbReference>
<evidence type="ECO:0000256" key="13">
    <source>
        <dbReference type="ARBA" id="ARBA00022801"/>
    </source>
</evidence>
<feature type="active site" evidence="17">
    <location>
        <position position="55"/>
    </location>
</feature>
<keyword evidence="11 17" id="KW-0699">rRNA-binding</keyword>
<dbReference type="FunFam" id="3.30.160.20:FF:000003">
    <property type="entry name" value="Ribonuclease 3"/>
    <property type="match status" value="1"/>
</dbReference>
<dbReference type="PROSITE" id="PS00517">
    <property type="entry name" value="RNASE_3_1"/>
    <property type="match status" value="1"/>
</dbReference>
<dbReference type="SMART" id="SM00358">
    <property type="entry name" value="DSRM"/>
    <property type="match status" value="1"/>
</dbReference>
<dbReference type="Gene3D" id="1.10.1520.10">
    <property type="entry name" value="Ribonuclease III domain"/>
    <property type="match status" value="1"/>
</dbReference>
<dbReference type="CDD" id="cd10845">
    <property type="entry name" value="DSRM_RNAse_III_family"/>
    <property type="match status" value="1"/>
</dbReference>
<evidence type="ECO:0000313" key="20">
    <source>
        <dbReference type="EMBL" id="XBC48798.1"/>
    </source>
</evidence>
<keyword evidence="10 17" id="KW-0479">Metal-binding</keyword>
<feature type="binding site" evidence="17">
    <location>
        <position position="127"/>
    </location>
    <ligand>
        <name>Mg(2+)</name>
        <dbReference type="ChEBI" id="CHEBI:18420"/>
    </ligand>
</feature>
<keyword evidence="14 17" id="KW-0460">Magnesium</keyword>
<dbReference type="GO" id="GO:0005737">
    <property type="term" value="C:cytoplasm"/>
    <property type="evidence" value="ECO:0007669"/>
    <property type="project" value="UniProtKB-SubCell"/>
</dbReference>
<evidence type="ECO:0000256" key="11">
    <source>
        <dbReference type="ARBA" id="ARBA00022730"/>
    </source>
</evidence>
<dbReference type="HAMAP" id="MF_00104">
    <property type="entry name" value="RNase_III"/>
    <property type="match status" value="1"/>
</dbReference>
<keyword evidence="15 17" id="KW-0694">RNA-binding</keyword>
<feature type="binding site" evidence="17">
    <location>
        <position position="124"/>
    </location>
    <ligand>
        <name>Mg(2+)</name>
        <dbReference type="ChEBI" id="CHEBI:18420"/>
    </ligand>
</feature>
<evidence type="ECO:0000256" key="15">
    <source>
        <dbReference type="ARBA" id="ARBA00022884"/>
    </source>
</evidence>
<comment type="similarity">
    <text evidence="3">Belongs to the ribonuclease III family.</text>
</comment>
<dbReference type="FunFam" id="1.10.1520.10:FF:000001">
    <property type="entry name" value="Ribonuclease 3"/>
    <property type="match status" value="1"/>
</dbReference>
<comment type="cofactor">
    <cofactor evidence="17">
        <name>Mg(2+)</name>
        <dbReference type="ChEBI" id="CHEBI:18420"/>
    </cofactor>
</comment>
<dbReference type="EMBL" id="CP142434">
    <property type="protein sequence ID" value="XBC48798.1"/>
    <property type="molecule type" value="Genomic_DNA"/>
</dbReference>